<feature type="transmembrane region" description="Helical" evidence="6">
    <location>
        <begin position="267"/>
        <end position="284"/>
    </location>
</feature>
<dbReference type="Proteomes" id="UP000318288">
    <property type="component" value="Unassembled WGS sequence"/>
</dbReference>
<comment type="caution">
    <text evidence="8">The sequence shown here is derived from an EMBL/GenBank/DDBJ whole genome shotgun (WGS) entry which is preliminary data.</text>
</comment>
<dbReference type="InterPro" id="IPR050382">
    <property type="entry name" value="MFS_Na/Anion_cotransporter"/>
</dbReference>
<dbReference type="InterPro" id="IPR020846">
    <property type="entry name" value="MFS_dom"/>
</dbReference>
<dbReference type="EMBL" id="SJPW01000001">
    <property type="protein sequence ID" value="TWU59757.1"/>
    <property type="molecule type" value="Genomic_DNA"/>
</dbReference>
<evidence type="ECO:0000256" key="1">
    <source>
        <dbReference type="ARBA" id="ARBA00004651"/>
    </source>
</evidence>
<keyword evidence="4 6" id="KW-1133">Transmembrane helix</keyword>
<keyword evidence="9" id="KW-1185">Reference proteome</keyword>
<proteinExistence type="predicted"/>
<evidence type="ECO:0000256" key="4">
    <source>
        <dbReference type="ARBA" id="ARBA00022989"/>
    </source>
</evidence>
<dbReference type="PIRSF" id="PIRSF002808">
    <property type="entry name" value="Hexose_phosphate_transp"/>
    <property type="match status" value="1"/>
</dbReference>
<keyword evidence="2" id="KW-1003">Cell membrane</keyword>
<feature type="transmembrane region" description="Helical" evidence="6">
    <location>
        <begin position="43"/>
        <end position="60"/>
    </location>
</feature>
<dbReference type="InterPro" id="IPR011701">
    <property type="entry name" value="MFS"/>
</dbReference>
<dbReference type="PROSITE" id="PS50850">
    <property type="entry name" value="MFS"/>
    <property type="match status" value="1"/>
</dbReference>
<evidence type="ECO:0000256" key="6">
    <source>
        <dbReference type="SAM" id="Phobius"/>
    </source>
</evidence>
<dbReference type="InterPro" id="IPR036259">
    <property type="entry name" value="MFS_trans_sf"/>
</dbReference>
<feature type="transmembrane region" description="Helical" evidence="6">
    <location>
        <begin position="164"/>
        <end position="182"/>
    </location>
</feature>
<dbReference type="CDD" id="cd17319">
    <property type="entry name" value="MFS_ExuT_GudP_like"/>
    <property type="match status" value="1"/>
</dbReference>
<dbReference type="PANTHER" id="PTHR11662:SF399">
    <property type="entry name" value="FI19708P1-RELATED"/>
    <property type="match status" value="1"/>
</dbReference>
<feature type="transmembrane region" description="Helical" evidence="6">
    <location>
        <begin position="305"/>
        <end position="323"/>
    </location>
</feature>
<dbReference type="GO" id="GO:0022857">
    <property type="term" value="F:transmembrane transporter activity"/>
    <property type="evidence" value="ECO:0007669"/>
    <property type="project" value="InterPro"/>
</dbReference>
<organism evidence="8 9">
    <name type="scientific">Rubripirellula tenax</name>
    <dbReference type="NCBI Taxonomy" id="2528015"/>
    <lineage>
        <taxon>Bacteria</taxon>
        <taxon>Pseudomonadati</taxon>
        <taxon>Planctomycetota</taxon>
        <taxon>Planctomycetia</taxon>
        <taxon>Pirellulales</taxon>
        <taxon>Pirellulaceae</taxon>
        <taxon>Rubripirellula</taxon>
    </lineage>
</organism>
<keyword evidence="5 6" id="KW-0472">Membrane</keyword>
<evidence type="ECO:0000256" key="2">
    <source>
        <dbReference type="ARBA" id="ARBA00022475"/>
    </source>
</evidence>
<feature type="transmembrane region" description="Helical" evidence="6">
    <location>
        <begin position="392"/>
        <end position="409"/>
    </location>
</feature>
<dbReference type="AlphaFoldDB" id="A0A5C6FHR9"/>
<keyword evidence="3 6" id="KW-0812">Transmembrane</keyword>
<gene>
    <name evidence="8" type="primary">sauU</name>
    <name evidence="8" type="ORF">Poly51_00290</name>
</gene>
<evidence type="ECO:0000313" key="8">
    <source>
        <dbReference type="EMBL" id="TWU59757.1"/>
    </source>
</evidence>
<dbReference type="RefSeq" id="WP_146453336.1">
    <property type="nucleotide sequence ID" value="NZ_SJPW01000001.1"/>
</dbReference>
<dbReference type="SUPFAM" id="SSF103473">
    <property type="entry name" value="MFS general substrate transporter"/>
    <property type="match status" value="1"/>
</dbReference>
<name>A0A5C6FHR9_9BACT</name>
<feature type="transmembrane region" description="Helical" evidence="6">
    <location>
        <begin position="234"/>
        <end position="255"/>
    </location>
</feature>
<feature type="transmembrane region" description="Helical" evidence="6">
    <location>
        <begin position="329"/>
        <end position="347"/>
    </location>
</feature>
<dbReference type="Gene3D" id="1.20.1250.20">
    <property type="entry name" value="MFS general substrate transporter like domains"/>
    <property type="match status" value="2"/>
</dbReference>
<accession>A0A5C6FHR9</accession>
<protein>
    <submittedName>
        <fullName evidence="8">Putative sulfoacetate transporter SauU</fullName>
    </submittedName>
</protein>
<sequence>MPIRFFLIIGAFIVSVLMWVDRACISAAKSDIAMDLGFDDRQMGWVMAAFSLGYALFQVPSGKLADRLGPRIVMTVVILMWSLLTALTGVVRSLPAMIGLRFLFGMGESGGYPTLARAFSQWLPMNERGITNSISFSGGRLGAALAMPGVVWLMGTLGGWERMFFAFGVAGIVMAVVWYVLFRNRPEDHFAISDSERDHIVASRVPARGTAPRDDGPPVRFAEMLRSPNMRRLMFQYVAHNFTFFFTVTWFFPYMRDTFALTKDQTALYAAVPLLCGVLGNWIAGYTVDRLYNQGRWQASRRAPAAIGFLLSAIGMSACIHMTTPVSAVIAMCVAIFGADMIISPSWSTCMDIGGRSAGAVSGAMNMVGNLGAFCTSLAFPYLYEWTGKHEPFFYIAAALNVAAIFMWFRIQPDRSIIEELRPAVSGETV</sequence>
<feature type="domain" description="Major facilitator superfamily (MFS) profile" evidence="7">
    <location>
        <begin position="7"/>
        <end position="415"/>
    </location>
</feature>
<comment type="subcellular location">
    <subcellularLocation>
        <location evidence="1">Cell membrane</location>
        <topology evidence="1">Multi-pass membrane protein</topology>
    </subcellularLocation>
</comment>
<evidence type="ECO:0000259" key="7">
    <source>
        <dbReference type="PROSITE" id="PS50850"/>
    </source>
</evidence>
<dbReference type="PANTHER" id="PTHR11662">
    <property type="entry name" value="SOLUTE CARRIER FAMILY 17"/>
    <property type="match status" value="1"/>
</dbReference>
<evidence type="ECO:0000256" key="5">
    <source>
        <dbReference type="ARBA" id="ARBA00023136"/>
    </source>
</evidence>
<reference evidence="8 9" key="1">
    <citation type="submission" date="2019-02" db="EMBL/GenBank/DDBJ databases">
        <title>Deep-cultivation of Planctomycetes and their phenomic and genomic characterization uncovers novel biology.</title>
        <authorList>
            <person name="Wiegand S."/>
            <person name="Jogler M."/>
            <person name="Boedeker C."/>
            <person name="Pinto D."/>
            <person name="Vollmers J."/>
            <person name="Rivas-Marin E."/>
            <person name="Kohn T."/>
            <person name="Peeters S.H."/>
            <person name="Heuer A."/>
            <person name="Rast P."/>
            <person name="Oberbeckmann S."/>
            <person name="Bunk B."/>
            <person name="Jeske O."/>
            <person name="Meyerdierks A."/>
            <person name="Storesund J.E."/>
            <person name="Kallscheuer N."/>
            <person name="Luecker S."/>
            <person name="Lage O.M."/>
            <person name="Pohl T."/>
            <person name="Merkel B.J."/>
            <person name="Hornburger P."/>
            <person name="Mueller R.-W."/>
            <person name="Bruemmer F."/>
            <person name="Labrenz M."/>
            <person name="Spormann A.M."/>
            <person name="Op Den Camp H."/>
            <person name="Overmann J."/>
            <person name="Amann R."/>
            <person name="Jetten M.S.M."/>
            <person name="Mascher T."/>
            <person name="Medema M.H."/>
            <person name="Devos D.P."/>
            <person name="Kaster A.-K."/>
            <person name="Ovreas L."/>
            <person name="Rohde M."/>
            <person name="Galperin M.Y."/>
            <person name="Jogler C."/>
        </authorList>
    </citation>
    <scope>NUCLEOTIDE SEQUENCE [LARGE SCALE GENOMIC DNA]</scope>
    <source>
        <strain evidence="8 9">Poly51</strain>
    </source>
</reference>
<dbReference type="GO" id="GO:0005886">
    <property type="term" value="C:plasma membrane"/>
    <property type="evidence" value="ECO:0007669"/>
    <property type="project" value="UniProtKB-SubCell"/>
</dbReference>
<dbReference type="Pfam" id="PF07690">
    <property type="entry name" value="MFS_1"/>
    <property type="match status" value="1"/>
</dbReference>
<feature type="transmembrane region" description="Helical" evidence="6">
    <location>
        <begin position="359"/>
        <end position="380"/>
    </location>
</feature>
<evidence type="ECO:0000256" key="3">
    <source>
        <dbReference type="ARBA" id="ARBA00022692"/>
    </source>
</evidence>
<feature type="transmembrane region" description="Helical" evidence="6">
    <location>
        <begin position="72"/>
        <end position="92"/>
    </location>
</feature>
<dbReference type="InterPro" id="IPR000849">
    <property type="entry name" value="Sugar_P_transporter"/>
</dbReference>
<evidence type="ECO:0000313" key="9">
    <source>
        <dbReference type="Proteomes" id="UP000318288"/>
    </source>
</evidence>
<dbReference type="OrthoDB" id="6360at2"/>